<evidence type="ECO:0000313" key="3">
    <source>
        <dbReference type="Proteomes" id="UP000680714"/>
    </source>
</evidence>
<protein>
    <recommendedName>
        <fullName evidence="4">Protease inhibitor Inh</fullName>
    </recommendedName>
</protein>
<gene>
    <name evidence="2" type="ORF">KEC16_05930</name>
</gene>
<name>A0ABS5I9Y8_9PROT</name>
<comment type="caution">
    <text evidence="2">The sequence shown here is derived from an EMBL/GenBank/DDBJ whole genome shotgun (WGS) entry which is preliminary data.</text>
</comment>
<proteinExistence type="predicted"/>
<feature type="signal peptide" evidence="1">
    <location>
        <begin position="1"/>
        <end position="18"/>
    </location>
</feature>
<feature type="chain" id="PRO_5045561294" description="Protease inhibitor Inh" evidence="1">
    <location>
        <begin position="19"/>
        <end position="144"/>
    </location>
</feature>
<accession>A0ABS5I9Y8</accession>
<dbReference type="Proteomes" id="UP000680714">
    <property type="component" value="Unassembled WGS sequence"/>
</dbReference>
<evidence type="ECO:0008006" key="4">
    <source>
        <dbReference type="Google" id="ProtNLM"/>
    </source>
</evidence>
<reference evidence="2 3" key="1">
    <citation type="submission" date="2021-04" db="EMBL/GenBank/DDBJ databases">
        <title>Magnetospirillum sulfuroxidans sp. nov., a facultative chemolithoautotrophic sulfur-oxidizing alphaproteobacterium isolated from freshwater sediment and proposals for Paramagetospirillum gen. nov., and Magnetospirillaceae fam. nov.</title>
        <authorList>
            <person name="Koziaeva V."/>
            <person name="Geelhoed J.S."/>
            <person name="Sorokin D.Y."/>
            <person name="Grouzdev D.S."/>
        </authorList>
    </citation>
    <scope>NUCLEOTIDE SEQUENCE [LARGE SCALE GENOMIC DNA]</scope>
    <source>
        <strain evidence="2 3">J10</strain>
    </source>
</reference>
<dbReference type="EMBL" id="JAGTUF010000003">
    <property type="protein sequence ID" value="MBR9971246.1"/>
    <property type="molecule type" value="Genomic_DNA"/>
</dbReference>
<keyword evidence="3" id="KW-1185">Reference proteome</keyword>
<evidence type="ECO:0000313" key="2">
    <source>
        <dbReference type="EMBL" id="MBR9971246.1"/>
    </source>
</evidence>
<organism evidence="2 3">
    <name type="scientific">Magnetospirillum sulfuroxidans</name>
    <dbReference type="NCBI Taxonomy" id="611300"/>
    <lineage>
        <taxon>Bacteria</taxon>
        <taxon>Pseudomonadati</taxon>
        <taxon>Pseudomonadota</taxon>
        <taxon>Alphaproteobacteria</taxon>
        <taxon>Rhodospirillales</taxon>
        <taxon>Rhodospirillaceae</taxon>
        <taxon>Magnetospirillum</taxon>
    </lineage>
</organism>
<sequence length="144" mass="15365">MRVFALALCLCASLPALAQELPQFPKAGPPGSLPEPLCDTALANNGEWLVGRWVSPQSRWEFHRQGTALVWSLERKGSINDGLGWSEGTRFDGNVDAVSGCTFSISAGGGQFVMEGVLTDGGKVFGVAANAKGNSARFILRRER</sequence>
<keyword evidence="1" id="KW-0732">Signal</keyword>
<dbReference type="RefSeq" id="WP_211546813.1">
    <property type="nucleotide sequence ID" value="NZ_JAGTUF010000003.1"/>
</dbReference>
<evidence type="ECO:0000256" key="1">
    <source>
        <dbReference type="SAM" id="SignalP"/>
    </source>
</evidence>